<sequence>MDILSYIWTVLSFFLSVVWTVVWFVLRDLISTVLWILIVAWMLLSVRYRSFTGGTLALLRYGRWAVNLFWRWLRGTPNPALPPPPPPKVITKEVIKVVGKRRKRFGTMNVSEQLNVLLLGAIWLLFVI</sequence>
<evidence type="ECO:0000256" key="1">
    <source>
        <dbReference type="SAM" id="Phobius"/>
    </source>
</evidence>
<name>A0A8I1GER4_9HYPH</name>
<accession>A0A8I1GER4</accession>
<proteinExistence type="predicted"/>
<dbReference type="EMBL" id="JAEMUK010000080">
    <property type="protein sequence ID" value="MBJ7544665.1"/>
    <property type="molecule type" value="Genomic_DNA"/>
</dbReference>
<feature type="transmembrane region" description="Helical" evidence="1">
    <location>
        <begin position="7"/>
        <end position="26"/>
    </location>
</feature>
<comment type="caution">
    <text evidence="2">The sequence shown here is derived from an EMBL/GenBank/DDBJ whole genome shotgun (WGS) entry which is preliminary data.</text>
</comment>
<keyword evidence="1" id="KW-0472">Membrane</keyword>
<organism evidence="2 3">
    <name type="scientific">Rhodomicrobium udaipurense</name>
    <dbReference type="NCBI Taxonomy" id="1202716"/>
    <lineage>
        <taxon>Bacteria</taxon>
        <taxon>Pseudomonadati</taxon>
        <taxon>Pseudomonadota</taxon>
        <taxon>Alphaproteobacteria</taxon>
        <taxon>Hyphomicrobiales</taxon>
        <taxon>Hyphomicrobiaceae</taxon>
        <taxon>Rhodomicrobium</taxon>
    </lineage>
</organism>
<evidence type="ECO:0000313" key="3">
    <source>
        <dbReference type="Proteomes" id="UP000623250"/>
    </source>
</evidence>
<dbReference type="AlphaFoldDB" id="A0A8I1GER4"/>
<keyword evidence="1" id="KW-0812">Transmembrane</keyword>
<feature type="transmembrane region" description="Helical" evidence="1">
    <location>
        <begin position="110"/>
        <end position="127"/>
    </location>
</feature>
<dbReference type="RefSeq" id="WP_013420610.1">
    <property type="nucleotide sequence ID" value="NZ_JAEMUK010000080.1"/>
</dbReference>
<protein>
    <submittedName>
        <fullName evidence="2">Uncharacterized protein</fullName>
    </submittedName>
</protein>
<gene>
    <name evidence="2" type="ORF">JDN41_14015</name>
</gene>
<keyword evidence="1" id="KW-1133">Transmembrane helix</keyword>
<keyword evidence="3" id="KW-1185">Reference proteome</keyword>
<dbReference type="Proteomes" id="UP000623250">
    <property type="component" value="Unassembled WGS sequence"/>
</dbReference>
<evidence type="ECO:0000313" key="2">
    <source>
        <dbReference type="EMBL" id="MBJ7544665.1"/>
    </source>
</evidence>
<feature type="transmembrane region" description="Helical" evidence="1">
    <location>
        <begin position="32"/>
        <end position="50"/>
    </location>
</feature>
<reference evidence="2 3" key="1">
    <citation type="submission" date="2020-12" db="EMBL/GenBank/DDBJ databases">
        <title>Revised draft genomes of Rhodomicrobium vannielii ATCC 17100 and Rhodomicrobium udaipurense JA643.</title>
        <authorList>
            <person name="Conners E.M."/>
            <person name="Davenport E.J."/>
            <person name="Bose A."/>
        </authorList>
    </citation>
    <scope>NUCLEOTIDE SEQUENCE [LARGE SCALE GENOMIC DNA]</scope>
    <source>
        <strain evidence="2 3">JA643</strain>
    </source>
</reference>